<dbReference type="FunFam" id="3.80.10.10:FF:000095">
    <property type="entry name" value="LRR receptor-like serine/threonine-protein kinase GSO1"/>
    <property type="match status" value="1"/>
</dbReference>
<dbReference type="InterPro" id="IPR001611">
    <property type="entry name" value="Leu-rich_rpt"/>
</dbReference>
<keyword evidence="4" id="KW-0433">Leucine-rich repeat</keyword>
<evidence type="ECO:0000256" key="2">
    <source>
        <dbReference type="ARBA" id="ARBA00009592"/>
    </source>
</evidence>
<dbReference type="InterPro" id="IPR013210">
    <property type="entry name" value="LRR_N_plant-typ"/>
</dbReference>
<dbReference type="PANTHER" id="PTHR48063">
    <property type="entry name" value="LRR RECEPTOR-LIKE KINASE"/>
    <property type="match status" value="1"/>
</dbReference>
<evidence type="ECO:0000256" key="7">
    <source>
        <dbReference type="ARBA" id="ARBA00022737"/>
    </source>
</evidence>
<keyword evidence="11" id="KW-0325">Glycoprotein</keyword>
<organism evidence="14">
    <name type="scientific">Aegilops tauschii</name>
    <name type="common">Tausch's goatgrass</name>
    <name type="synonym">Aegilops squarrosa</name>
    <dbReference type="NCBI Taxonomy" id="37682"/>
    <lineage>
        <taxon>Eukaryota</taxon>
        <taxon>Viridiplantae</taxon>
        <taxon>Streptophyta</taxon>
        <taxon>Embryophyta</taxon>
        <taxon>Tracheophyta</taxon>
        <taxon>Spermatophyta</taxon>
        <taxon>Magnoliopsida</taxon>
        <taxon>Liliopsida</taxon>
        <taxon>Poales</taxon>
        <taxon>Poaceae</taxon>
        <taxon>BOP clade</taxon>
        <taxon>Pooideae</taxon>
        <taxon>Triticodae</taxon>
        <taxon>Triticeae</taxon>
        <taxon>Triticinae</taxon>
        <taxon>Aegilops</taxon>
    </lineage>
</organism>
<dbReference type="PANTHER" id="PTHR48063:SF105">
    <property type="entry name" value="LEUCINE-RICH REPEAT-CONTAINING N-TERMINAL PLANT-TYPE DOMAIN-CONTAINING PROTEIN"/>
    <property type="match status" value="1"/>
</dbReference>
<evidence type="ECO:0000256" key="11">
    <source>
        <dbReference type="ARBA" id="ARBA00023180"/>
    </source>
</evidence>
<protein>
    <submittedName>
        <fullName evidence="14">LRR receptor-like serine/threonine-protein kinase GSO2</fullName>
    </submittedName>
</protein>
<evidence type="ECO:0000256" key="5">
    <source>
        <dbReference type="ARBA" id="ARBA00022692"/>
    </source>
</evidence>
<evidence type="ECO:0000256" key="3">
    <source>
        <dbReference type="ARBA" id="ARBA00022475"/>
    </source>
</evidence>
<dbReference type="Pfam" id="PF23598">
    <property type="entry name" value="LRR_14"/>
    <property type="match status" value="1"/>
</dbReference>
<evidence type="ECO:0000259" key="12">
    <source>
        <dbReference type="Pfam" id="PF08263"/>
    </source>
</evidence>
<keyword evidence="8" id="KW-1133">Transmembrane helix</keyword>
<evidence type="ECO:0000256" key="10">
    <source>
        <dbReference type="ARBA" id="ARBA00023170"/>
    </source>
</evidence>
<dbReference type="PROSITE" id="PS51450">
    <property type="entry name" value="LRR"/>
    <property type="match status" value="1"/>
</dbReference>
<evidence type="ECO:0000259" key="13">
    <source>
        <dbReference type="Pfam" id="PF23598"/>
    </source>
</evidence>
<name>M8BU67_AEGTA</name>
<dbReference type="InterPro" id="IPR055414">
    <property type="entry name" value="LRR_R13L4/SHOC2-like"/>
</dbReference>
<reference evidence="14" key="1">
    <citation type="submission" date="2015-06" db="UniProtKB">
        <authorList>
            <consortium name="EnsemblPlants"/>
        </authorList>
    </citation>
    <scope>IDENTIFICATION</scope>
</reference>
<dbReference type="Pfam" id="PF08263">
    <property type="entry name" value="LRRNT_2"/>
    <property type="match status" value="1"/>
</dbReference>
<keyword evidence="10" id="KW-0675">Receptor</keyword>
<keyword evidence="6" id="KW-0732">Signal</keyword>
<comment type="subcellular location">
    <subcellularLocation>
        <location evidence="1">Cell membrane</location>
        <topology evidence="1">Single-pass type I membrane protein</topology>
    </subcellularLocation>
</comment>
<dbReference type="Gene3D" id="3.80.10.10">
    <property type="entry name" value="Ribonuclease Inhibitor"/>
    <property type="match status" value="5"/>
</dbReference>
<dbReference type="FunFam" id="3.80.10.10:FF:000649">
    <property type="entry name" value="Leucine Rich Repeat family protein"/>
    <property type="match status" value="1"/>
</dbReference>
<sequence length="1040" mass="114917">MAASSLLFLAILAASTTATFSVVDGRSNGSCIPAERAALLSFKADITVDPANRLASWQQGHHDCCLWSGITCSRRTGHVIKLDLRNDYPAPGEDYFLDPGDTENHSLRGQVSSSLLALRRLKHLDLSWNIFLGDAKAMPGFLGSLRSLRYLNLSNMGFRGRVPPQLGNLSKLVQLDIHANYDTDLHTNDISWLASLGLLEHLNMGGINLSGVIDWVHKVNALPNLVVLAMFSCGLIKSNVSWSLVHQNLTVLEELDLSYNPFQGPSASNWFWDITSLKRLHLRGCELSGTFPDELGNLTLLETFDVQGNNIQGMIPATLKNMCNLRSLGLSFNNIGGGITEVIDRIPNCSRKNLQELALMDANITGTTLQFVTNLTSLYVLNVHGNQLSGSVPVEIGTLANLTYLNLGNNTLSGSVPAEIGTLTSLTHLYLGRNNLSGLISEDHFAVPAEIGTLTSLTHLYLGRNNLSGLISEDHFAGLMNLESLDLSSNNLDVIVDSHWMPPFNLESAWFSSCHLGPQFPKWLRWQKSTKILHISNTGLVGKIPYWFWTTFSDATYLDISLNHLSGNLPLNLEFMSVIKLLMQSNLLTGLIPKLSRTTEILDISRNSLNGFVPNFQAPQLRAAALFSNSITGTIPKTICRMQKLRVLDLSNNLLSKELPDCGIKELKQGNPSSNNSSKVRSLRYFSLRITSFLLSNNSFSSGFPLFLRQCPRLVFLDLTQNKFTGELPGWISEAMPGLVMLRLRSNKFSGHIPVEIMGLQDVRILDLSNNNFSGAIPKCLEKLKALTHTSTSNNMSFDNPFEEGYRSSMSMSSSLSNDSFLVVIKGQLLEYRENTLYLMSIDLSCNSLIGEIPEDLTSLVGLINLNLSSNLLSGNIPYKIGNLRSLESLDLSKNKLAGEIPEGLSDLTYLSCLNLSYNNLSGRIPSGHQLDILETNDPASMYIGNPGLCGLPVSRQCPRPPRDPPSNGDSARWFEYGSSQMDFLIGLIVGFVVGAWMVFCGLLFMKRWRYTYFGVFDKLYDRLYVISVVTRQKRFGNTG</sequence>
<keyword evidence="3" id="KW-1003">Cell membrane</keyword>
<evidence type="ECO:0000256" key="1">
    <source>
        <dbReference type="ARBA" id="ARBA00004251"/>
    </source>
</evidence>
<dbReference type="InterPro" id="IPR046956">
    <property type="entry name" value="RLP23-like"/>
</dbReference>
<evidence type="ECO:0000256" key="4">
    <source>
        <dbReference type="ARBA" id="ARBA00022614"/>
    </source>
</evidence>
<dbReference type="FunFam" id="3.80.10.10:FF:001347">
    <property type="entry name" value="LRR receptor-like serine/threonine-protein kinase GSO2"/>
    <property type="match status" value="1"/>
</dbReference>
<dbReference type="Pfam" id="PF00560">
    <property type="entry name" value="LRR_1"/>
    <property type="match status" value="8"/>
</dbReference>
<dbReference type="InterPro" id="IPR003591">
    <property type="entry name" value="Leu-rich_rpt_typical-subtyp"/>
</dbReference>
<dbReference type="InterPro" id="IPR032675">
    <property type="entry name" value="LRR_dom_sf"/>
</dbReference>
<dbReference type="SUPFAM" id="SSF52058">
    <property type="entry name" value="L domain-like"/>
    <property type="match status" value="3"/>
</dbReference>
<feature type="domain" description="Disease resistance R13L4/SHOC-2-like LRR" evidence="13">
    <location>
        <begin position="371"/>
        <end position="530"/>
    </location>
</feature>
<dbReference type="FunFam" id="3.80.10.10:FF:000041">
    <property type="entry name" value="LRR receptor-like serine/threonine-protein kinase ERECTA"/>
    <property type="match status" value="1"/>
</dbReference>
<evidence type="ECO:0000313" key="14">
    <source>
        <dbReference type="EnsemblPlants" id="EMT25509"/>
    </source>
</evidence>
<feature type="domain" description="Leucine-rich repeat-containing N-terminal plant-type" evidence="12">
    <location>
        <begin position="34"/>
        <end position="73"/>
    </location>
</feature>
<comment type="similarity">
    <text evidence="2">Belongs to the RLP family.</text>
</comment>
<keyword evidence="9" id="KW-0472">Membrane</keyword>
<dbReference type="SUPFAM" id="SSF52047">
    <property type="entry name" value="RNI-like"/>
    <property type="match status" value="1"/>
</dbReference>
<keyword evidence="5" id="KW-0812">Transmembrane</keyword>
<dbReference type="AlphaFoldDB" id="M8BU67"/>
<dbReference type="EnsemblPlants" id="EMT25509">
    <property type="protein sequence ID" value="EMT25509"/>
    <property type="gene ID" value="F775_17395"/>
</dbReference>
<keyword evidence="7" id="KW-0677">Repeat</keyword>
<proteinExistence type="inferred from homology"/>
<dbReference type="PRINTS" id="PR00019">
    <property type="entry name" value="LEURICHRPT"/>
</dbReference>
<accession>M8BU67</accession>
<dbReference type="GO" id="GO:0005886">
    <property type="term" value="C:plasma membrane"/>
    <property type="evidence" value="ECO:0007669"/>
    <property type="project" value="UniProtKB-SubCell"/>
</dbReference>
<evidence type="ECO:0000256" key="6">
    <source>
        <dbReference type="ARBA" id="ARBA00022729"/>
    </source>
</evidence>
<dbReference type="SMART" id="SM00365">
    <property type="entry name" value="LRR_SD22"/>
    <property type="match status" value="6"/>
</dbReference>
<dbReference type="SMART" id="SM00369">
    <property type="entry name" value="LRR_TYP"/>
    <property type="match status" value="10"/>
</dbReference>
<evidence type="ECO:0000256" key="8">
    <source>
        <dbReference type="ARBA" id="ARBA00022989"/>
    </source>
</evidence>
<evidence type="ECO:0000256" key="9">
    <source>
        <dbReference type="ARBA" id="ARBA00023136"/>
    </source>
</evidence>
<dbReference type="ExpressionAtlas" id="M8BU67">
    <property type="expression patterns" value="baseline"/>
</dbReference>